<organism evidence="1 2">
    <name type="scientific">Penicillium concentricum</name>
    <dbReference type="NCBI Taxonomy" id="293559"/>
    <lineage>
        <taxon>Eukaryota</taxon>
        <taxon>Fungi</taxon>
        <taxon>Dikarya</taxon>
        <taxon>Ascomycota</taxon>
        <taxon>Pezizomycotina</taxon>
        <taxon>Eurotiomycetes</taxon>
        <taxon>Eurotiomycetidae</taxon>
        <taxon>Eurotiales</taxon>
        <taxon>Aspergillaceae</taxon>
        <taxon>Penicillium</taxon>
    </lineage>
</organism>
<keyword evidence="2" id="KW-1185">Reference proteome</keyword>
<protein>
    <submittedName>
        <fullName evidence="1">Uncharacterized protein</fullName>
    </submittedName>
</protein>
<comment type="caution">
    <text evidence="1">The sequence shown here is derived from an EMBL/GenBank/DDBJ whole genome shotgun (WGS) entry which is preliminary data.</text>
</comment>
<dbReference type="RefSeq" id="XP_056582900.1">
    <property type="nucleotide sequence ID" value="XM_056718765.1"/>
</dbReference>
<name>A0A9W9VJH6_9EURO</name>
<evidence type="ECO:0000313" key="2">
    <source>
        <dbReference type="Proteomes" id="UP001147752"/>
    </source>
</evidence>
<gene>
    <name evidence="1" type="ORF">N7517_001035</name>
</gene>
<dbReference type="EMBL" id="JAPZBT010000001">
    <property type="protein sequence ID" value="KAJ5383124.1"/>
    <property type="molecule type" value="Genomic_DNA"/>
</dbReference>
<dbReference type="OrthoDB" id="4365667at2759"/>
<sequence length="149" mass="17382">MHPYTKAQDMFDDLEWRFGDRNDATEACNGLDRPKMKPTDDFHTFLCMFLYKSGANRTRFGCLKNELYDRLTYDLKRAVMPANLDNTVTFDEFTKICGQEDRLLGHGYIQNKKWDWKKVKKVTSRAPEPSGNMEEMSSALATGNAMCWW</sequence>
<dbReference type="AlphaFoldDB" id="A0A9W9VJH6"/>
<proteinExistence type="predicted"/>
<reference evidence="1" key="1">
    <citation type="submission" date="2022-12" db="EMBL/GenBank/DDBJ databases">
        <authorList>
            <person name="Petersen C."/>
        </authorList>
    </citation>
    <scope>NUCLEOTIDE SEQUENCE</scope>
    <source>
        <strain evidence="1">IBT 3081</strain>
    </source>
</reference>
<evidence type="ECO:0000313" key="1">
    <source>
        <dbReference type="EMBL" id="KAJ5383124.1"/>
    </source>
</evidence>
<accession>A0A9W9VJH6</accession>
<dbReference type="GeneID" id="81457948"/>
<dbReference type="Proteomes" id="UP001147752">
    <property type="component" value="Unassembled WGS sequence"/>
</dbReference>
<reference evidence="1" key="2">
    <citation type="journal article" date="2023" name="IMA Fungus">
        <title>Comparative genomic study of the Penicillium genus elucidates a diverse pangenome and 15 lateral gene transfer events.</title>
        <authorList>
            <person name="Petersen C."/>
            <person name="Sorensen T."/>
            <person name="Nielsen M.R."/>
            <person name="Sondergaard T.E."/>
            <person name="Sorensen J.L."/>
            <person name="Fitzpatrick D.A."/>
            <person name="Frisvad J.C."/>
            <person name="Nielsen K.L."/>
        </authorList>
    </citation>
    <scope>NUCLEOTIDE SEQUENCE</scope>
    <source>
        <strain evidence="1">IBT 3081</strain>
    </source>
</reference>